<keyword evidence="8" id="KW-0833">Ubl conjugation pathway</keyword>
<keyword evidence="11 12" id="KW-0472">Membrane</keyword>
<evidence type="ECO:0000256" key="3">
    <source>
        <dbReference type="ARBA" id="ARBA00012483"/>
    </source>
</evidence>
<name>Q1ATI9_RUBXD</name>
<evidence type="ECO:0000256" key="10">
    <source>
        <dbReference type="ARBA" id="ARBA00022989"/>
    </source>
</evidence>
<comment type="subcellular location">
    <subcellularLocation>
        <location evidence="2">Membrane</location>
        <topology evidence="2">Multi-pass membrane protein</topology>
    </subcellularLocation>
</comment>
<proteinExistence type="predicted"/>
<feature type="transmembrane region" description="Helical" evidence="12">
    <location>
        <begin position="6"/>
        <end position="24"/>
    </location>
</feature>
<reference evidence="14 15" key="1">
    <citation type="submission" date="2006-06" db="EMBL/GenBank/DDBJ databases">
        <title>Complete sequence of Rubrobacter xylanophilus DSM 9941.</title>
        <authorList>
            <consortium name="US DOE Joint Genome Institute"/>
            <person name="Copeland A."/>
            <person name="Lucas S."/>
            <person name="Lapidus A."/>
            <person name="Barry K."/>
            <person name="Detter J.C."/>
            <person name="Glavina del Rio T."/>
            <person name="Hammon N."/>
            <person name="Israni S."/>
            <person name="Dalin E."/>
            <person name="Tice H."/>
            <person name="Pitluck S."/>
            <person name="Munk A.C."/>
            <person name="Brettin T."/>
            <person name="Bruce D."/>
            <person name="Han C."/>
            <person name="Tapia R."/>
            <person name="Gilna P."/>
            <person name="Schmutz J."/>
            <person name="Larimer F."/>
            <person name="Land M."/>
            <person name="Hauser L."/>
            <person name="Kyrpides N."/>
            <person name="Lykidis A."/>
            <person name="da Costa M.S."/>
            <person name="Rainey F.A."/>
            <person name="Empadinhas N."/>
            <person name="Jolivet E."/>
            <person name="Battista J.R."/>
            <person name="Richardson P."/>
        </authorList>
    </citation>
    <scope>NUCLEOTIDE SEQUENCE [LARGE SCALE GENOMIC DNA]</scope>
    <source>
        <strain evidence="15">DSM 9941 / NBRC 16129 / PRD-1</strain>
    </source>
</reference>
<dbReference type="OrthoDB" id="981206at2"/>
<feature type="domain" description="E3 Ubiquitin ligase MUL1-like" evidence="13">
    <location>
        <begin position="87"/>
        <end position="238"/>
    </location>
</feature>
<keyword evidence="10 12" id="KW-1133">Transmembrane helix</keyword>
<dbReference type="STRING" id="266117.Rxyl_2361"/>
<evidence type="ECO:0000259" key="13">
    <source>
        <dbReference type="Pfam" id="PF12483"/>
    </source>
</evidence>
<evidence type="ECO:0000313" key="15">
    <source>
        <dbReference type="Proteomes" id="UP000006637"/>
    </source>
</evidence>
<evidence type="ECO:0000256" key="12">
    <source>
        <dbReference type="SAM" id="Phobius"/>
    </source>
</evidence>
<dbReference type="Pfam" id="PF12483">
    <property type="entry name" value="GIDE"/>
    <property type="match status" value="1"/>
</dbReference>
<dbReference type="GO" id="GO:0008270">
    <property type="term" value="F:zinc ion binding"/>
    <property type="evidence" value="ECO:0007669"/>
    <property type="project" value="UniProtKB-KW"/>
</dbReference>
<dbReference type="eggNOG" id="COG1704">
    <property type="taxonomic scope" value="Bacteria"/>
</dbReference>
<evidence type="ECO:0000256" key="1">
    <source>
        <dbReference type="ARBA" id="ARBA00000900"/>
    </source>
</evidence>
<evidence type="ECO:0000313" key="14">
    <source>
        <dbReference type="EMBL" id="ABG05289.1"/>
    </source>
</evidence>
<evidence type="ECO:0000256" key="4">
    <source>
        <dbReference type="ARBA" id="ARBA00022679"/>
    </source>
</evidence>
<evidence type="ECO:0000256" key="8">
    <source>
        <dbReference type="ARBA" id="ARBA00022786"/>
    </source>
</evidence>
<feature type="transmembrane region" description="Helical" evidence="12">
    <location>
        <begin position="226"/>
        <end position="253"/>
    </location>
</feature>
<accession>Q1ATI9</accession>
<keyword evidence="4" id="KW-0808">Transferase</keyword>
<dbReference type="InterPro" id="IPR044231">
    <property type="entry name" value="SP1/SPL1"/>
</dbReference>
<evidence type="ECO:0000256" key="7">
    <source>
        <dbReference type="ARBA" id="ARBA00022771"/>
    </source>
</evidence>
<sequence>MVGTVVFLLVGVVLCVAGGVLLYFRRRMLGKAELMRRTRTSGAAGVSALSPGTLVEVKGTLRCERPLQSEMAKERCAYYSSKVVREYLERDRGDGAPGSGRRSEVLARSERFAPFVVEDDTGGVPVSAEGAEVDAKKVVDRFERGAGAAGLSVTIGGATIDLGGGERTLGYRHTEEILPVDAPVYVLGAVRRDGGIGPPEEGAGRFVVSWRSEEALGESLGRGARLLGLIALGLFLAGAAFLAVGAAAALGYLQFR</sequence>
<protein>
    <recommendedName>
        <fullName evidence="3">RING-type E3 ubiquitin transferase</fullName>
        <ecNumber evidence="3">2.3.2.27</ecNumber>
    </recommendedName>
</protein>
<keyword evidence="5 12" id="KW-0812">Transmembrane</keyword>
<dbReference type="PANTHER" id="PTHR47568">
    <property type="match status" value="1"/>
</dbReference>
<dbReference type="PANTHER" id="PTHR47568:SF2">
    <property type="entry name" value="E3 UBIQUITIN-PROTEIN LIGASE SP1-RELATED"/>
    <property type="match status" value="1"/>
</dbReference>
<organism evidence="14 15">
    <name type="scientific">Rubrobacter xylanophilus (strain DSM 9941 / JCM 11954 / NBRC 16129 / PRD-1)</name>
    <dbReference type="NCBI Taxonomy" id="266117"/>
    <lineage>
        <taxon>Bacteria</taxon>
        <taxon>Bacillati</taxon>
        <taxon>Actinomycetota</taxon>
        <taxon>Rubrobacteria</taxon>
        <taxon>Rubrobacterales</taxon>
        <taxon>Rubrobacteraceae</taxon>
        <taxon>Rubrobacter</taxon>
    </lineage>
</organism>
<dbReference type="RefSeq" id="WP_011565302.1">
    <property type="nucleotide sequence ID" value="NC_008148.1"/>
</dbReference>
<evidence type="ECO:0000256" key="2">
    <source>
        <dbReference type="ARBA" id="ARBA00004141"/>
    </source>
</evidence>
<dbReference type="Proteomes" id="UP000006637">
    <property type="component" value="Chromosome"/>
</dbReference>
<keyword evidence="6" id="KW-0479">Metal-binding</keyword>
<evidence type="ECO:0000256" key="6">
    <source>
        <dbReference type="ARBA" id="ARBA00022723"/>
    </source>
</evidence>
<dbReference type="GO" id="GO:0016567">
    <property type="term" value="P:protein ubiquitination"/>
    <property type="evidence" value="ECO:0007669"/>
    <property type="project" value="InterPro"/>
</dbReference>
<dbReference type="KEGG" id="rxy:Rxyl_2361"/>
<dbReference type="HOGENOM" id="CLU_088502_0_0_11"/>
<gene>
    <name evidence="14" type="ordered locus">Rxyl_2361</name>
</gene>
<keyword evidence="7" id="KW-0863">Zinc-finger</keyword>
<dbReference type="GO" id="GO:0061630">
    <property type="term" value="F:ubiquitin protein ligase activity"/>
    <property type="evidence" value="ECO:0007669"/>
    <property type="project" value="UniProtKB-EC"/>
</dbReference>
<evidence type="ECO:0000256" key="9">
    <source>
        <dbReference type="ARBA" id="ARBA00022833"/>
    </source>
</evidence>
<comment type="catalytic activity">
    <reaction evidence="1">
        <text>S-ubiquitinyl-[E2 ubiquitin-conjugating enzyme]-L-cysteine + [acceptor protein]-L-lysine = [E2 ubiquitin-conjugating enzyme]-L-cysteine + N(6)-ubiquitinyl-[acceptor protein]-L-lysine.</text>
        <dbReference type="EC" id="2.3.2.27"/>
    </reaction>
</comment>
<evidence type="ECO:0000256" key="11">
    <source>
        <dbReference type="ARBA" id="ARBA00023136"/>
    </source>
</evidence>
<keyword evidence="15" id="KW-1185">Reference proteome</keyword>
<dbReference type="AlphaFoldDB" id="Q1ATI9"/>
<evidence type="ECO:0000256" key="5">
    <source>
        <dbReference type="ARBA" id="ARBA00022692"/>
    </source>
</evidence>
<dbReference type="InterPro" id="IPR022170">
    <property type="entry name" value="MUL1-like"/>
</dbReference>
<dbReference type="GO" id="GO:0016020">
    <property type="term" value="C:membrane"/>
    <property type="evidence" value="ECO:0007669"/>
    <property type="project" value="UniProtKB-SubCell"/>
</dbReference>
<keyword evidence="9" id="KW-0862">Zinc</keyword>
<dbReference type="EMBL" id="CP000386">
    <property type="protein sequence ID" value="ABG05289.1"/>
    <property type="molecule type" value="Genomic_DNA"/>
</dbReference>
<dbReference type="EC" id="2.3.2.27" evidence="3"/>